<dbReference type="RefSeq" id="WP_124218948.1">
    <property type="nucleotide sequence ID" value="NZ_RKRF01000007.1"/>
</dbReference>
<evidence type="ECO:0000256" key="1">
    <source>
        <dbReference type="SAM" id="Phobius"/>
    </source>
</evidence>
<evidence type="ECO:0000313" key="3">
    <source>
        <dbReference type="Proteomes" id="UP000276443"/>
    </source>
</evidence>
<feature type="transmembrane region" description="Helical" evidence="1">
    <location>
        <begin position="12"/>
        <end position="30"/>
    </location>
</feature>
<evidence type="ECO:0000313" key="2">
    <source>
        <dbReference type="EMBL" id="RPF55268.1"/>
    </source>
</evidence>
<keyword evidence="1" id="KW-0812">Transmembrane</keyword>
<reference evidence="2 3" key="1">
    <citation type="submission" date="2018-11" db="EMBL/GenBank/DDBJ databases">
        <title>Genomic Encyclopedia of Type Strains, Phase IV (KMG-IV): sequencing the most valuable type-strain genomes for metagenomic binning, comparative biology and taxonomic classification.</title>
        <authorList>
            <person name="Goeker M."/>
        </authorList>
    </citation>
    <scope>NUCLEOTIDE SEQUENCE [LARGE SCALE GENOMIC DNA]</scope>
    <source>
        <strain evidence="2 3">DSM 18090</strain>
    </source>
</reference>
<dbReference type="EMBL" id="RKRF01000007">
    <property type="protein sequence ID" value="RPF55268.1"/>
    <property type="molecule type" value="Genomic_DNA"/>
</dbReference>
<dbReference type="AlphaFoldDB" id="A0A3N5BZL4"/>
<protein>
    <submittedName>
        <fullName evidence="2">Uncharacterized protein DUF2651</fullName>
    </submittedName>
</protein>
<dbReference type="Pfam" id="PF10852">
    <property type="entry name" value="DUF2651"/>
    <property type="match status" value="1"/>
</dbReference>
<name>A0A3N5BZL4_9BACI</name>
<dbReference type="Proteomes" id="UP000276443">
    <property type="component" value="Unassembled WGS sequence"/>
</dbReference>
<gene>
    <name evidence="2" type="ORF">EDC24_0139</name>
</gene>
<dbReference type="InterPro" id="IPR020258">
    <property type="entry name" value="Uncharacterised_YbeF"/>
</dbReference>
<accession>A0A3N5BZL4</accession>
<dbReference type="OrthoDB" id="2936781at2"/>
<keyword evidence="1" id="KW-0472">Membrane</keyword>
<organism evidence="2 3">
    <name type="scientific">Aquisalibacillus elongatus</name>
    <dbReference type="NCBI Taxonomy" id="485577"/>
    <lineage>
        <taxon>Bacteria</taxon>
        <taxon>Bacillati</taxon>
        <taxon>Bacillota</taxon>
        <taxon>Bacilli</taxon>
        <taxon>Bacillales</taxon>
        <taxon>Bacillaceae</taxon>
        <taxon>Aquisalibacillus</taxon>
    </lineage>
</organism>
<keyword evidence="3" id="KW-1185">Reference proteome</keyword>
<keyword evidence="1" id="KW-1133">Transmembrane helix</keyword>
<feature type="transmembrane region" description="Helical" evidence="1">
    <location>
        <begin position="65"/>
        <end position="87"/>
    </location>
</feature>
<comment type="caution">
    <text evidence="2">The sequence shown here is derived from an EMBL/GenBank/DDBJ whole genome shotgun (WGS) entry which is preliminary data.</text>
</comment>
<feature type="transmembrane region" description="Helical" evidence="1">
    <location>
        <begin position="35"/>
        <end position="53"/>
    </location>
</feature>
<sequence length="94" mass="10741">MNLIDSIDPFLMQLVILPIIVIGLGVLGAALTKKFWLGPLITLVLNLLYELWYSSYYYPESDTIFTSWNVILPIISLIISFMVVFIMKARAEEN</sequence>
<proteinExistence type="predicted"/>